<organism evidence="1 2">
    <name type="scientific">Limnospira fusiformis PMC 851.14</name>
    <dbReference type="NCBI Taxonomy" id="2219512"/>
    <lineage>
        <taxon>Bacteria</taxon>
        <taxon>Bacillati</taxon>
        <taxon>Cyanobacteriota</taxon>
        <taxon>Cyanophyceae</taxon>
        <taxon>Oscillatoriophycideae</taxon>
        <taxon>Oscillatoriales</taxon>
        <taxon>Sirenicapillariaceae</taxon>
        <taxon>Limnospira</taxon>
    </lineage>
</organism>
<dbReference type="EMBL" id="JBBWYZ010000031">
    <property type="protein sequence ID" value="MEK9515123.1"/>
    <property type="molecule type" value="Genomic_DNA"/>
</dbReference>
<keyword evidence="2" id="KW-1185">Reference proteome</keyword>
<gene>
    <name evidence="1" type="ORF">AAEJ74_26745</name>
</gene>
<name>A0ABU9ET49_LIMFS</name>
<comment type="caution">
    <text evidence="1">The sequence shown here is derived from an EMBL/GenBank/DDBJ whole genome shotgun (WGS) entry which is preliminary data.</text>
</comment>
<evidence type="ECO:0000313" key="2">
    <source>
        <dbReference type="Proteomes" id="UP001387447"/>
    </source>
</evidence>
<evidence type="ECO:0000313" key="1">
    <source>
        <dbReference type="EMBL" id="MEK9515123.1"/>
    </source>
</evidence>
<protein>
    <submittedName>
        <fullName evidence="1">Uncharacterized protein</fullName>
    </submittedName>
</protein>
<dbReference type="RefSeq" id="WP_006621079.1">
    <property type="nucleotide sequence ID" value="NZ_JBBWYZ010000031.1"/>
</dbReference>
<accession>A0ABU9ET49</accession>
<reference evidence="1 2" key="1">
    <citation type="journal article" date="2024" name="Front. Microbiol.">
        <title>Transcriptomic insights into the dominance of two phototrophs throughout the water column of a tropical hypersaline-alkaline crater lake (Dziani Dzaha, Mayotte).</title>
        <authorList>
            <person name="Duperron S."/>
            <person name="Halary S."/>
            <person name="Bouly J.-P."/>
            <person name="Roussel T."/>
            <person name="Hugoni M."/>
            <person name="Bruto M."/>
            <person name="Oger P."/>
            <person name="Duval C."/>
            <person name="Woo A."/>
            <person name="Jezequiel D."/>
            <person name="Ader M."/>
            <person name="Leboulanger C."/>
            <person name="Agogue H."/>
            <person name="Grossi V."/>
            <person name="Trousselier M."/>
            <person name="Bernard C."/>
        </authorList>
    </citation>
    <scope>NUCLEOTIDE SEQUENCE [LARGE SCALE GENOMIC DNA]</scope>
    <source>
        <strain evidence="1 2">PMC 851.14</strain>
    </source>
</reference>
<sequence length="55" mass="6070">MSTSWAIVVAKDCDRLDLIVSHFGPTSALTLHISQKSPKLSRLCLTGCLLSRNWV</sequence>
<proteinExistence type="predicted"/>
<dbReference type="Proteomes" id="UP001387447">
    <property type="component" value="Unassembled WGS sequence"/>
</dbReference>